<dbReference type="SUPFAM" id="SSF53448">
    <property type="entry name" value="Nucleotide-diphospho-sugar transferases"/>
    <property type="match status" value="1"/>
</dbReference>
<keyword evidence="3" id="KW-0328">Glycosyltransferase</keyword>
<dbReference type="EMBL" id="JBFRYA010000019">
    <property type="protein sequence ID" value="MEX1670641.1"/>
    <property type="molecule type" value="Genomic_DNA"/>
</dbReference>
<dbReference type="RefSeq" id="WP_368382954.1">
    <property type="nucleotide sequence ID" value="NZ_JBFRYA010000019.1"/>
</dbReference>
<dbReference type="PANTHER" id="PTHR43630:SF2">
    <property type="entry name" value="GLYCOSYLTRANSFERASE"/>
    <property type="match status" value="1"/>
</dbReference>
<dbReference type="Gene3D" id="3.90.550.10">
    <property type="entry name" value="Spore Coat Polysaccharide Biosynthesis Protein SpsA, Chain A"/>
    <property type="match status" value="1"/>
</dbReference>
<dbReference type="Pfam" id="PF00535">
    <property type="entry name" value="Glycos_transf_2"/>
    <property type="match status" value="1"/>
</dbReference>
<comment type="similarity">
    <text evidence="1">Belongs to the glycosyltransferase 2 family. WaaE/KdtX subfamily.</text>
</comment>
<name>A0ABV3U9R0_9GAMM</name>
<dbReference type="PANTHER" id="PTHR43630">
    <property type="entry name" value="POLY-BETA-1,6-N-ACETYL-D-GLUCOSAMINE SYNTHASE"/>
    <property type="match status" value="1"/>
</dbReference>
<dbReference type="Proteomes" id="UP001557485">
    <property type="component" value="Unassembled WGS sequence"/>
</dbReference>
<sequence length="312" mass="35950">MISNNVAVIILAFNEELHLERAIRSVQQFSSCVYIVDSYSTDRTKEIAGRLGAKFVQRAFVNQAEQFNWALDNLDISADWIMRLDADEVVEPDLAKRIVSELPSLNDDIVGVNFSRKHVFMGRWIKHGGRFPLYMVRLWRRGCGRVEERWMDEHVVVRGGRIVYMQGGFADVNLKDLSYFVDKHNSYATREAIEVIIRKYELFSFREDSVDGSLSGQARVKRFVKDNIYSKIPFGLSSLGYFLFRYIVQLGFLDGRQGLIYHFLQGYWYRFLVGAKVVELEAAINDIPGKSEMIAELSRITGHNLLSGHRCL</sequence>
<reference evidence="3 4" key="1">
    <citation type="journal article" date="2011" name="Int. J. Syst. Evol. Microbiol.">
        <title>Zhongshania antarctica gen. nov., sp. nov. and Zhongshania guokunii sp. nov., gammaproteobacteria respectively isolated from coastal attached (fast) ice and surface seawater of the Antarctic.</title>
        <authorList>
            <person name="Li H.J."/>
            <person name="Zhang X.Y."/>
            <person name="Chen C.X."/>
            <person name="Zhang Y.J."/>
            <person name="Gao Z.M."/>
            <person name="Yu Y."/>
            <person name="Chen X.L."/>
            <person name="Chen B."/>
            <person name="Zhang Y.Z."/>
        </authorList>
    </citation>
    <scope>NUCLEOTIDE SEQUENCE [LARGE SCALE GENOMIC DNA]</scope>
    <source>
        <strain evidence="3 4">ZS6-22T</strain>
    </source>
</reference>
<proteinExistence type="inferred from homology"/>
<dbReference type="InterPro" id="IPR001173">
    <property type="entry name" value="Glyco_trans_2-like"/>
</dbReference>
<comment type="caution">
    <text evidence="3">The sequence shown here is derived from an EMBL/GenBank/DDBJ whole genome shotgun (WGS) entry which is preliminary data.</text>
</comment>
<evidence type="ECO:0000313" key="4">
    <source>
        <dbReference type="Proteomes" id="UP001557485"/>
    </source>
</evidence>
<organism evidence="3 4">
    <name type="scientific">Zhongshania guokunii</name>
    <dbReference type="NCBI Taxonomy" id="641783"/>
    <lineage>
        <taxon>Bacteria</taxon>
        <taxon>Pseudomonadati</taxon>
        <taxon>Pseudomonadota</taxon>
        <taxon>Gammaproteobacteria</taxon>
        <taxon>Cellvibrionales</taxon>
        <taxon>Spongiibacteraceae</taxon>
        <taxon>Zhongshania</taxon>
    </lineage>
</organism>
<protein>
    <submittedName>
        <fullName evidence="3">Glycosyltransferase family 2 protein</fullName>
        <ecNumber evidence="3">2.4.-.-</ecNumber>
    </submittedName>
</protein>
<dbReference type="InterPro" id="IPR029044">
    <property type="entry name" value="Nucleotide-diphossugar_trans"/>
</dbReference>
<evidence type="ECO:0000256" key="1">
    <source>
        <dbReference type="ARBA" id="ARBA00038494"/>
    </source>
</evidence>
<keyword evidence="4" id="KW-1185">Reference proteome</keyword>
<dbReference type="CDD" id="cd02511">
    <property type="entry name" value="Beta4Glucosyltransferase"/>
    <property type="match status" value="1"/>
</dbReference>
<dbReference type="EC" id="2.4.-.-" evidence="3"/>
<dbReference type="GO" id="GO:0016757">
    <property type="term" value="F:glycosyltransferase activity"/>
    <property type="evidence" value="ECO:0007669"/>
    <property type="project" value="UniProtKB-KW"/>
</dbReference>
<evidence type="ECO:0000259" key="2">
    <source>
        <dbReference type="Pfam" id="PF00535"/>
    </source>
</evidence>
<accession>A0ABV3U9R0</accession>
<feature type="domain" description="Glycosyltransferase 2-like" evidence="2">
    <location>
        <begin position="8"/>
        <end position="129"/>
    </location>
</feature>
<evidence type="ECO:0000313" key="3">
    <source>
        <dbReference type="EMBL" id="MEX1670641.1"/>
    </source>
</evidence>
<keyword evidence="3" id="KW-0808">Transferase</keyword>
<gene>
    <name evidence="3" type="ORF">AB4876_17100</name>
</gene>